<feature type="transmembrane region" description="Helical" evidence="1">
    <location>
        <begin position="34"/>
        <end position="53"/>
    </location>
</feature>
<organism evidence="2 3">
    <name type="scientific">Glycomyces artemisiae</name>
    <dbReference type="NCBI Taxonomy" id="1076443"/>
    <lineage>
        <taxon>Bacteria</taxon>
        <taxon>Bacillati</taxon>
        <taxon>Actinomycetota</taxon>
        <taxon>Actinomycetes</taxon>
        <taxon>Glycomycetales</taxon>
        <taxon>Glycomycetaceae</taxon>
        <taxon>Glycomyces</taxon>
    </lineage>
</organism>
<evidence type="ECO:0008006" key="4">
    <source>
        <dbReference type="Google" id="ProtNLM"/>
    </source>
</evidence>
<sequence>MSKPRLRRRIAPALGLFVLAPFVGELLLGNLAISEFGLALLLAPLYGGGALLIRETARRAGRGWPAMVLLAAAYALIEEGPVDQLLWNDAYAGHDLLHGESFLPAIGMNVGLTVTILALHTVWSICVPIAVVEAFVPDRRTEPWLGVPGLVVTALVYLGGVNLVFWGTLAEEDFMASPLQFASIGVVIAALIVLAFRVGRDPRPPLPGPAPSPWAVGAASLIGTSAFWGPANLVTADWYEWVNVAVWCVVAVAGTVLVLRWSRMDDWRPVHVFALAAGATLTYAWTAFPVQPETPGSATLDLVGNTVFAAVAVLILIGAGRAVTRHAGGAVALDR</sequence>
<feature type="transmembrane region" description="Helical" evidence="1">
    <location>
        <begin position="60"/>
        <end position="77"/>
    </location>
</feature>
<feature type="transmembrane region" description="Helical" evidence="1">
    <location>
        <begin position="144"/>
        <end position="167"/>
    </location>
</feature>
<evidence type="ECO:0000313" key="3">
    <source>
        <dbReference type="Proteomes" id="UP000238176"/>
    </source>
</evidence>
<feature type="transmembrane region" description="Helical" evidence="1">
    <location>
        <begin position="179"/>
        <end position="199"/>
    </location>
</feature>
<feature type="transmembrane region" description="Helical" evidence="1">
    <location>
        <begin position="302"/>
        <end position="319"/>
    </location>
</feature>
<reference evidence="2 3" key="1">
    <citation type="submission" date="2018-03" db="EMBL/GenBank/DDBJ databases">
        <title>Genomic Encyclopedia of Type Strains, Phase III (KMG-III): the genomes of soil and plant-associated and newly described type strains.</title>
        <authorList>
            <person name="Whitman W."/>
        </authorList>
    </citation>
    <scope>NUCLEOTIDE SEQUENCE [LARGE SCALE GENOMIC DNA]</scope>
    <source>
        <strain evidence="2 3">CGMCC 4.7067</strain>
    </source>
</reference>
<feature type="transmembrane region" description="Helical" evidence="1">
    <location>
        <begin position="271"/>
        <end position="290"/>
    </location>
</feature>
<dbReference type="Proteomes" id="UP000238176">
    <property type="component" value="Unassembled WGS sequence"/>
</dbReference>
<protein>
    <recommendedName>
        <fullName evidence="4">DUF998 domain-containing protein</fullName>
    </recommendedName>
</protein>
<feature type="transmembrane region" description="Helical" evidence="1">
    <location>
        <begin position="106"/>
        <end position="132"/>
    </location>
</feature>
<dbReference type="EMBL" id="PVTJ01000003">
    <property type="protein sequence ID" value="PRY59731.1"/>
    <property type="molecule type" value="Genomic_DNA"/>
</dbReference>
<accession>A0A2T0UP87</accession>
<gene>
    <name evidence="2" type="ORF">B0I28_103205</name>
</gene>
<comment type="caution">
    <text evidence="2">The sequence shown here is derived from an EMBL/GenBank/DDBJ whole genome shotgun (WGS) entry which is preliminary data.</text>
</comment>
<keyword evidence="3" id="KW-1185">Reference proteome</keyword>
<evidence type="ECO:0000256" key="1">
    <source>
        <dbReference type="SAM" id="Phobius"/>
    </source>
</evidence>
<feature type="transmembrane region" description="Helical" evidence="1">
    <location>
        <begin position="211"/>
        <end position="229"/>
    </location>
</feature>
<evidence type="ECO:0000313" key="2">
    <source>
        <dbReference type="EMBL" id="PRY59731.1"/>
    </source>
</evidence>
<dbReference type="RefSeq" id="WP_146148034.1">
    <property type="nucleotide sequence ID" value="NZ_PVTJ01000003.1"/>
</dbReference>
<name>A0A2T0UP87_9ACTN</name>
<dbReference type="OrthoDB" id="8478704at2"/>
<keyword evidence="1" id="KW-1133">Transmembrane helix</keyword>
<feature type="transmembrane region" description="Helical" evidence="1">
    <location>
        <begin position="241"/>
        <end position="259"/>
    </location>
</feature>
<keyword evidence="1" id="KW-0812">Transmembrane</keyword>
<keyword evidence="1" id="KW-0472">Membrane</keyword>
<proteinExistence type="predicted"/>
<dbReference type="AlphaFoldDB" id="A0A2T0UP87"/>